<protein>
    <recommendedName>
        <fullName evidence="6">Pre-rRNA-processing protein TSR2</fullName>
    </recommendedName>
</protein>
<evidence type="ECO:0000256" key="2">
    <source>
        <dbReference type="ARBA" id="ARBA00022552"/>
    </source>
</evidence>
<keyword evidence="5" id="KW-1185">Reference proteome</keyword>
<evidence type="ECO:0000256" key="1">
    <source>
        <dbReference type="ARBA" id="ARBA00006524"/>
    </source>
</evidence>
<dbReference type="OrthoDB" id="263560at2759"/>
<feature type="region of interest" description="Disordered" evidence="3">
    <location>
        <begin position="150"/>
        <end position="210"/>
    </location>
</feature>
<dbReference type="Pfam" id="PF10273">
    <property type="entry name" value="WGG"/>
    <property type="match status" value="1"/>
</dbReference>
<dbReference type="EMBL" id="LKEA01000019">
    <property type="protein sequence ID" value="ROW01288.1"/>
    <property type="molecule type" value="Genomic_DNA"/>
</dbReference>
<organism evidence="4 5">
    <name type="scientific">Cytospora schulzeri</name>
    <dbReference type="NCBI Taxonomy" id="448051"/>
    <lineage>
        <taxon>Eukaryota</taxon>
        <taxon>Fungi</taxon>
        <taxon>Dikarya</taxon>
        <taxon>Ascomycota</taxon>
        <taxon>Pezizomycotina</taxon>
        <taxon>Sordariomycetes</taxon>
        <taxon>Sordariomycetidae</taxon>
        <taxon>Diaporthales</taxon>
        <taxon>Cytosporaceae</taxon>
        <taxon>Cytospora</taxon>
    </lineage>
</organism>
<dbReference type="InterPro" id="IPR019398">
    <property type="entry name" value="Pre-rRNA_process_TSR2"/>
</dbReference>
<evidence type="ECO:0000313" key="5">
    <source>
        <dbReference type="Proteomes" id="UP000283895"/>
    </source>
</evidence>
<comment type="similarity">
    <text evidence="1">Belongs to the TSR2 family.</text>
</comment>
<dbReference type="AlphaFoldDB" id="A0A423WD26"/>
<sequence length="210" mass="23255">MASSEAPSAETRQSRFEQGVALSLNLWPALTLAVQNNWGGPDSADKRDWLAGQVVEQFPDLAKPTTTTTAAKPTAAQTAEEDEGEPDVEYIETLILQVMLDEFEVNVDDDSAFDVATEIMRLRTQCTRGNFEDVDRLLARWQGKKGAKVEGLFKKGEDQDEDTDWDDTDGEDDGSDDDMDDAPPLVEAPKKEKAAPEVDDDGFTKVQRKR</sequence>
<comment type="caution">
    <text evidence="4">The sequence shown here is derived from an EMBL/GenBank/DDBJ whole genome shotgun (WGS) entry which is preliminary data.</text>
</comment>
<dbReference type="GO" id="GO:0006364">
    <property type="term" value="P:rRNA processing"/>
    <property type="evidence" value="ECO:0007669"/>
    <property type="project" value="UniProtKB-KW"/>
</dbReference>
<evidence type="ECO:0008006" key="6">
    <source>
        <dbReference type="Google" id="ProtNLM"/>
    </source>
</evidence>
<dbReference type="STRING" id="356882.A0A423WD26"/>
<accession>A0A423WD26</accession>
<dbReference type="Proteomes" id="UP000283895">
    <property type="component" value="Unassembled WGS sequence"/>
</dbReference>
<feature type="compositionally biased region" description="Acidic residues" evidence="3">
    <location>
        <begin position="158"/>
        <end position="181"/>
    </location>
</feature>
<reference evidence="4 5" key="1">
    <citation type="submission" date="2015-09" db="EMBL/GenBank/DDBJ databases">
        <title>Host preference determinants of Valsa canker pathogens revealed by comparative genomics.</title>
        <authorList>
            <person name="Yin Z."/>
            <person name="Huang L."/>
        </authorList>
    </citation>
    <scope>NUCLEOTIDE SEQUENCE [LARGE SCALE GENOMIC DNA]</scope>
    <source>
        <strain evidence="4 5">03-1</strain>
    </source>
</reference>
<gene>
    <name evidence="4" type="ORF">VMCG_05835</name>
</gene>
<keyword evidence="2" id="KW-0698">rRNA processing</keyword>
<feature type="compositionally biased region" description="Low complexity" evidence="3">
    <location>
        <begin position="63"/>
        <end position="78"/>
    </location>
</feature>
<name>A0A423WD26_9PEZI</name>
<dbReference type="PANTHER" id="PTHR21250">
    <property type="entry name" value="PRE-RRNA-PROCESSING PROTEIN TSR2 HOMOLOG"/>
    <property type="match status" value="1"/>
</dbReference>
<proteinExistence type="inferred from homology"/>
<feature type="region of interest" description="Disordered" evidence="3">
    <location>
        <begin position="63"/>
        <end position="86"/>
    </location>
</feature>
<evidence type="ECO:0000256" key="3">
    <source>
        <dbReference type="SAM" id="MobiDB-lite"/>
    </source>
</evidence>
<evidence type="ECO:0000313" key="4">
    <source>
        <dbReference type="EMBL" id="ROW01288.1"/>
    </source>
</evidence>